<keyword evidence="3" id="KW-0479">Metal-binding</keyword>
<evidence type="ECO:0000256" key="3">
    <source>
        <dbReference type="ARBA" id="ARBA00022723"/>
    </source>
</evidence>
<dbReference type="STRING" id="390807.SAMN04488095_1252"/>
<dbReference type="OrthoDB" id="9805905at2"/>
<evidence type="ECO:0000256" key="6">
    <source>
        <dbReference type="ARBA" id="ARBA00023211"/>
    </source>
</evidence>
<dbReference type="GO" id="GO:0046872">
    <property type="term" value="F:metal ion binding"/>
    <property type="evidence" value="ECO:0007669"/>
    <property type="project" value="UniProtKB-KW"/>
</dbReference>
<gene>
    <name evidence="8" type="ORF">SAMN04488095_1252</name>
</gene>
<dbReference type="SUPFAM" id="SSF55811">
    <property type="entry name" value="Nudix"/>
    <property type="match status" value="1"/>
</dbReference>
<feature type="domain" description="Nudix hydrolase" evidence="7">
    <location>
        <begin position="12"/>
        <end position="195"/>
    </location>
</feature>
<dbReference type="Gene3D" id="3.90.79.10">
    <property type="entry name" value="Nucleoside Triphosphate Pyrophosphohydrolase"/>
    <property type="match status" value="2"/>
</dbReference>
<dbReference type="Proteomes" id="UP000199110">
    <property type="component" value="Unassembled WGS sequence"/>
</dbReference>
<organism evidence="8 9">
    <name type="scientific">Jannaschia pohangensis</name>
    <dbReference type="NCBI Taxonomy" id="390807"/>
    <lineage>
        <taxon>Bacteria</taxon>
        <taxon>Pseudomonadati</taxon>
        <taxon>Pseudomonadota</taxon>
        <taxon>Alphaproteobacteria</taxon>
        <taxon>Rhodobacterales</taxon>
        <taxon>Roseobacteraceae</taxon>
        <taxon>Jannaschia</taxon>
    </lineage>
</organism>
<protein>
    <submittedName>
        <fullName evidence="8">8-oxo-dGTP pyrophosphatase MutT, NUDIX family</fullName>
    </submittedName>
</protein>
<dbReference type="InterPro" id="IPR015797">
    <property type="entry name" value="NUDIX_hydrolase-like_dom_sf"/>
</dbReference>
<evidence type="ECO:0000256" key="1">
    <source>
        <dbReference type="ARBA" id="ARBA00001936"/>
    </source>
</evidence>
<dbReference type="InterPro" id="IPR000086">
    <property type="entry name" value="NUDIX_hydrolase_dom"/>
</dbReference>
<dbReference type="EMBL" id="FORA01000001">
    <property type="protein sequence ID" value="SFI56770.1"/>
    <property type="molecule type" value="Genomic_DNA"/>
</dbReference>
<evidence type="ECO:0000256" key="5">
    <source>
        <dbReference type="ARBA" id="ARBA00022842"/>
    </source>
</evidence>
<evidence type="ECO:0000313" key="8">
    <source>
        <dbReference type="EMBL" id="SFI56770.1"/>
    </source>
</evidence>
<keyword evidence="4" id="KW-0378">Hydrolase</keyword>
<dbReference type="RefSeq" id="WP_092778099.1">
    <property type="nucleotide sequence ID" value="NZ_FORA01000001.1"/>
</dbReference>
<sequence length="221" mass="23341">MGTPRLTDAAPSVRDAATVVVLRRDGAEGPSVLMGQRGAKAAFMPSKYVFPGGAVDAGDAMVRLAAPLSDALHAGLSARSSRPPEALAAAALRELAEETGQIIAAPGTGCPWPGFDGLCPDPTPLRFVFRAITPPARPRRFDARFLLAPAEALLGDPDDFSAAEDELSHLHWVPLHQARALDMPFITEVVLAEVQAIAEGQETPGVPFFDNSGETSVFHRL</sequence>
<evidence type="ECO:0000256" key="2">
    <source>
        <dbReference type="ARBA" id="ARBA00001946"/>
    </source>
</evidence>
<accession>A0A1I3J9D0</accession>
<evidence type="ECO:0000259" key="7">
    <source>
        <dbReference type="PROSITE" id="PS51462"/>
    </source>
</evidence>
<reference evidence="8 9" key="1">
    <citation type="submission" date="2016-10" db="EMBL/GenBank/DDBJ databases">
        <authorList>
            <person name="de Groot N.N."/>
        </authorList>
    </citation>
    <scope>NUCLEOTIDE SEQUENCE [LARGE SCALE GENOMIC DNA]</scope>
    <source>
        <strain evidence="8 9">DSM 19073</strain>
    </source>
</reference>
<dbReference type="PROSITE" id="PS51462">
    <property type="entry name" value="NUDIX"/>
    <property type="match status" value="1"/>
</dbReference>
<evidence type="ECO:0000256" key="4">
    <source>
        <dbReference type="ARBA" id="ARBA00022801"/>
    </source>
</evidence>
<dbReference type="PANTHER" id="PTHR12318">
    <property type="entry name" value="TESTOSTERONE-REGULATED PROTEIN RP2"/>
    <property type="match status" value="1"/>
</dbReference>
<keyword evidence="6" id="KW-0464">Manganese</keyword>
<proteinExistence type="predicted"/>
<dbReference type="InterPro" id="IPR039121">
    <property type="entry name" value="NUDT19"/>
</dbReference>
<keyword evidence="9" id="KW-1185">Reference proteome</keyword>
<dbReference type="PANTHER" id="PTHR12318:SF0">
    <property type="entry name" value="ACYL-COENZYME A DIPHOSPHATASE NUDT19"/>
    <property type="match status" value="1"/>
</dbReference>
<evidence type="ECO:0000313" key="9">
    <source>
        <dbReference type="Proteomes" id="UP000199110"/>
    </source>
</evidence>
<name>A0A1I3J9D0_9RHOB</name>
<dbReference type="Pfam" id="PF00293">
    <property type="entry name" value="NUDIX"/>
    <property type="match status" value="1"/>
</dbReference>
<dbReference type="AlphaFoldDB" id="A0A1I3J9D0"/>
<comment type="cofactor">
    <cofactor evidence="1">
        <name>Mn(2+)</name>
        <dbReference type="ChEBI" id="CHEBI:29035"/>
    </cofactor>
</comment>
<dbReference type="GO" id="GO:0016818">
    <property type="term" value="F:hydrolase activity, acting on acid anhydrides, in phosphorus-containing anhydrides"/>
    <property type="evidence" value="ECO:0007669"/>
    <property type="project" value="InterPro"/>
</dbReference>
<comment type="cofactor">
    <cofactor evidence="2">
        <name>Mg(2+)</name>
        <dbReference type="ChEBI" id="CHEBI:18420"/>
    </cofactor>
</comment>
<keyword evidence="5" id="KW-0460">Magnesium</keyword>